<dbReference type="GO" id="GO:0003690">
    <property type="term" value="F:double-stranded DNA binding"/>
    <property type="evidence" value="ECO:0007669"/>
    <property type="project" value="TreeGrafter"/>
</dbReference>
<dbReference type="Pfam" id="PF00538">
    <property type="entry name" value="Linker_histone"/>
    <property type="match status" value="1"/>
</dbReference>
<dbReference type="PANTHER" id="PTHR11467:SF109">
    <property type="entry name" value="H15 DOMAIN-CONTAINING PROTEIN"/>
    <property type="match status" value="1"/>
</dbReference>
<dbReference type="InterPro" id="IPR005818">
    <property type="entry name" value="Histone_H1/H5_H15"/>
</dbReference>
<feature type="compositionally biased region" description="Basic and acidic residues" evidence="4">
    <location>
        <begin position="176"/>
        <end position="192"/>
    </location>
</feature>
<feature type="compositionally biased region" description="Polar residues" evidence="4">
    <location>
        <begin position="337"/>
        <end position="348"/>
    </location>
</feature>
<evidence type="ECO:0000313" key="6">
    <source>
        <dbReference type="EMBL" id="CAK7332183.1"/>
    </source>
</evidence>
<dbReference type="AlphaFoldDB" id="A0AAV1RAX0"/>
<feature type="compositionally biased region" description="Basic and acidic residues" evidence="4">
    <location>
        <begin position="221"/>
        <end position="231"/>
    </location>
</feature>
<dbReference type="InterPro" id="IPR036390">
    <property type="entry name" value="WH_DNA-bd_sf"/>
</dbReference>
<reference evidence="6 7" key="1">
    <citation type="submission" date="2024-01" db="EMBL/GenBank/DDBJ databases">
        <authorList>
            <person name="Waweru B."/>
        </authorList>
    </citation>
    <scope>NUCLEOTIDE SEQUENCE [LARGE SCALE GENOMIC DNA]</scope>
</reference>
<dbReference type="EMBL" id="CAWUPB010000913">
    <property type="protein sequence ID" value="CAK7332183.1"/>
    <property type="molecule type" value="Genomic_DNA"/>
</dbReference>
<protein>
    <recommendedName>
        <fullName evidence="5">H15 domain-containing protein</fullName>
    </recommendedName>
</protein>
<dbReference type="GO" id="GO:0000786">
    <property type="term" value="C:nucleosome"/>
    <property type="evidence" value="ECO:0007669"/>
    <property type="project" value="InterPro"/>
</dbReference>
<evidence type="ECO:0000256" key="4">
    <source>
        <dbReference type="SAM" id="MobiDB-lite"/>
    </source>
</evidence>
<evidence type="ECO:0000256" key="3">
    <source>
        <dbReference type="ARBA" id="ARBA00023242"/>
    </source>
</evidence>
<feature type="region of interest" description="Disordered" evidence="4">
    <location>
        <begin position="332"/>
        <end position="379"/>
    </location>
</feature>
<feature type="domain" description="H15" evidence="5">
    <location>
        <begin position="38"/>
        <end position="108"/>
    </location>
</feature>
<dbReference type="GO" id="GO:0031492">
    <property type="term" value="F:nucleosomal DNA binding"/>
    <property type="evidence" value="ECO:0007669"/>
    <property type="project" value="TreeGrafter"/>
</dbReference>
<keyword evidence="3" id="KW-0539">Nucleus</keyword>
<feature type="compositionally biased region" description="Polar residues" evidence="4">
    <location>
        <begin position="362"/>
        <end position="373"/>
    </location>
</feature>
<dbReference type="GO" id="GO:0006334">
    <property type="term" value="P:nucleosome assembly"/>
    <property type="evidence" value="ECO:0007669"/>
    <property type="project" value="InterPro"/>
</dbReference>
<evidence type="ECO:0000259" key="5">
    <source>
        <dbReference type="PROSITE" id="PS51504"/>
    </source>
</evidence>
<dbReference type="PROSITE" id="PS51504">
    <property type="entry name" value="H15"/>
    <property type="match status" value="1"/>
</dbReference>
<comment type="caution">
    <text evidence="6">The sequence shown here is derived from an EMBL/GenBank/DDBJ whole genome shotgun (WGS) entry which is preliminary data.</text>
</comment>
<evidence type="ECO:0000256" key="2">
    <source>
        <dbReference type="ARBA" id="ARBA00023125"/>
    </source>
</evidence>
<evidence type="ECO:0000256" key="1">
    <source>
        <dbReference type="ARBA" id="ARBA00004123"/>
    </source>
</evidence>
<feature type="region of interest" description="Disordered" evidence="4">
    <location>
        <begin position="153"/>
        <end position="192"/>
    </location>
</feature>
<dbReference type="GO" id="GO:0005730">
    <property type="term" value="C:nucleolus"/>
    <property type="evidence" value="ECO:0007669"/>
    <property type="project" value="TreeGrafter"/>
</dbReference>
<dbReference type="PANTHER" id="PTHR11467">
    <property type="entry name" value="HISTONE H1"/>
    <property type="match status" value="1"/>
</dbReference>
<dbReference type="SMART" id="SM00526">
    <property type="entry name" value="H15"/>
    <property type="match status" value="1"/>
</dbReference>
<evidence type="ECO:0000313" key="7">
    <source>
        <dbReference type="Proteomes" id="UP001314170"/>
    </source>
</evidence>
<dbReference type="Proteomes" id="UP001314170">
    <property type="component" value="Unassembled WGS sequence"/>
</dbReference>
<name>A0AAV1RAX0_9ROSI</name>
<dbReference type="Gene3D" id="1.10.10.10">
    <property type="entry name" value="Winged helix-like DNA-binding domain superfamily/Winged helix DNA-binding domain"/>
    <property type="match status" value="1"/>
</dbReference>
<gene>
    <name evidence="6" type="ORF">DCAF_LOCUS8851</name>
</gene>
<sequence>MRGLKFDVDDMNVKMANQDQTKILYIKQQLATIDHTPHHPVYPFMIQEAIMDLNEEGGSTKNSISQFITRKYDVSQVVHAAKLIEQLEKLVKKEEIVFTPENRFMLPAVDSYPPELNQGKRQLAHCKQDRRNNKMQKVYERIDVQGDRNAIMEVEDQPESNKKNEPRALQSEGIENQDHLQEDRVMSSEEERLEMTAEKISQVIQGQSRLIEEEKYRQLAEGVDEGRHGKEQIQVSGNKAAGERSQLQLEEVQVTEVQVGAERQSKVTEDLNNVEHLENEGINSEAGPQSSQDLYAEEHPHLEQTHIRTIDMKIETRGKEIEVIGERKTLQEKDNEVGNNATEISHTPESYVEKPEDEATITMPSSSQTSQQLDHPGSSLLLHTMKVNDENWT</sequence>
<dbReference type="SUPFAM" id="SSF46785">
    <property type="entry name" value="Winged helix' DNA-binding domain"/>
    <property type="match status" value="1"/>
</dbReference>
<dbReference type="GO" id="GO:0030261">
    <property type="term" value="P:chromosome condensation"/>
    <property type="evidence" value="ECO:0007669"/>
    <property type="project" value="TreeGrafter"/>
</dbReference>
<keyword evidence="2" id="KW-0238">DNA-binding</keyword>
<proteinExistence type="predicted"/>
<keyword evidence="7" id="KW-1185">Reference proteome</keyword>
<comment type="subcellular location">
    <subcellularLocation>
        <location evidence="1">Nucleus</location>
    </subcellularLocation>
</comment>
<feature type="region of interest" description="Disordered" evidence="4">
    <location>
        <begin position="221"/>
        <end position="241"/>
    </location>
</feature>
<accession>A0AAV1RAX0</accession>
<dbReference type="InterPro" id="IPR036388">
    <property type="entry name" value="WH-like_DNA-bd_sf"/>
</dbReference>
<organism evidence="6 7">
    <name type="scientific">Dovyalis caffra</name>
    <dbReference type="NCBI Taxonomy" id="77055"/>
    <lineage>
        <taxon>Eukaryota</taxon>
        <taxon>Viridiplantae</taxon>
        <taxon>Streptophyta</taxon>
        <taxon>Embryophyta</taxon>
        <taxon>Tracheophyta</taxon>
        <taxon>Spermatophyta</taxon>
        <taxon>Magnoliopsida</taxon>
        <taxon>eudicotyledons</taxon>
        <taxon>Gunneridae</taxon>
        <taxon>Pentapetalae</taxon>
        <taxon>rosids</taxon>
        <taxon>fabids</taxon>
        <taxon>Malpighiales</taxon>
        <taxon>Salicaceae</taxon>
        <taxon>Flacourtieae</taxon>
        <taxon>Dovyalis</taxon>
    </lineage>
</organism>
<dbReference type="GO" id="GO:0045910">
    <property type="term" value="P:negative regulation of DNA recombination"/>
    <property type="evidence" value="ECO:0007669"/>
    <property type="project" value="TreeGrafter"/>
</dbReference>